<name>A0A8S9XWZ3_APOLU</name>
<feature type="region of interest" description="Disordered" evidence="1">
    <location>
        <begin position="427"/>
        <end position="612"/>
    </location>
</feature>
<comment type="caution">
    <text evidence="3">The sequence shown here is derived from an EMBL/GenBank/DDBJ whole genome shotgun (WGS) entry which is preliminary data.</text>
</comment>
<protein>
    <recommendedName>
        <fullName evidence="2">Homologous recombination OB-fold protein OB-fold domain-containing protein</fullName>
    </recommendedName>
</protein>
<keyword evidence="4" id="KW-1185">Reference proteome</keyword>
<dbReference type="EMBL" id="WIXP02000003">
    <property type="protein sequence ID" value="KAF6213427.1"/>
    <property type="molecule type" value="Genomic_DNA"/>
</dbReference>
<gene>
    <name evidence="3" type="ORF">GE061_011146</name>
</gene>
<dbReference type="AlphaFoldDB" id="A0A8S9XWZ3"/>
<evidence type="ECO:0000259" key="2">
    <source>
        <dbReference type="Pfam" id="PF15072"/>
    </source>
</evidence>
<reference evidence="3" key="1">
    <citation type="journal article" date="2021" name="Mol. Ecol. Resour.">
        <title>Apolygus lucorum genome provides insights into omnivorousness and mesophyll feeding.</title>
        <authorList>
            <person name="Liu Y."/>
            <person name="Liu H."/>
            <person name="Wang H."/>
            <person name="Huang T."/>
            <person name="Liu B."/>
            <person name="Yang B."/>
            <person name="Yin L."/>
            <person name="Li B."/>
            <person name="Zhang Y."/>
            <person name="Zhang S."/>
            <person name="Jiang F."/>
            <person name="Zhang X."/>
            <person name="Ren Y."/>
            <person name="Wang B."/>
            <person name="Wang S."/>
            <person name="Lu Y."/>
            <person name="Wu K."/>
            <person name="Fan W."/>
            <person name="Wang G."/>
        </authorList>
    </citation>
    <scope>NUCLEOTIDE SEQUENCE</scope>
    <source>
        <strain evidence="3">12Hb</strain>
    </source>
</reference>
<evidence type="ECO:0000313" key="3">
    <source>
        <dbReference type="EMBL" id="KAF6213427.1"/>
    </source>
</evidence>
<feature type="region of interest" description="Disordered" evidence="1">
    <location>
        <begin position="179"/>
        <end position="209"/>
    </location>
</feature>
<organism evidence="3 4">
    <name type="scientific">Apolygus lucorum</name>
    <name type="common">Small green plant bug</name>
    <name type="synonym">Lygocoris lucorum</name>
    <dbReference type="NCBI Taxonomy" id="248454"/>
    <lineage>
        <taxon>Eukaryota</taxon>
        <taxon>Metazoa</taxon>
        <taxon>Ecdysozoa</taxon>
        <taxon>Arthropoda</taxon>
        <taxon>Hexapoda</taxon>
        <taxon>Insecta</taxon>
        <taxon>Pterygota</taxon>
        <taxon>Neoptera</taxon>
        <taxon>Paraneoptera</taxon>
        <taxon>Hemiptera</taxon>
        <taxon>Heteroptera</taxon>
        <taxon>Panheteroptera</taxon>
        <taxon>Cimicomorpha</taxon>
        <taxon>Miridae</taxon>
        <taxon>Mirini</taxon>
        <taxon>Apolygus</taxon>
    </lineage>
</organism>
<accession>A0A8S9XWZ3</accession>
<proteinExistence type="predicted"/>
<dbReference type="InterPro" id="IPR028045">
    <property type="entry name" value="HROB"/>
</dbReference>
<feature type="domain" description="Homologous recombination OB-fold protein OB-fold" evidence="2">
    <location>
        <begin position="312"/>
        <end position="397"/>
    </location>
</feature>
<dbReference type="Pfam" id="PF15072">
    <property type="entry name" value="HROB"/>
    <property type="match status" value="1"/>
</dbReference>
<dbReference type="PANTHER" id="PTHR14523">
    <property type="entry name" value="UNCHARACTERIZED PROTEIN C17ORF53 HOMOLOG"/>
    <property type="match status" value="1"/>
</dbReference>
<dbReference type="OrthoDB" id="21443at2759"/>
<feature type="compositionally biased region" description="Polar residues" evidence="1">
    <location>
        <begin position="194"/>
        <end position="207"/>
    </location>
</feature>
<evidence type="ECO:0000313" key="4">
    <source>
        <dbReference type="Proteomes" id="UP000466442"/>
    </source>
</evidence>
<feature type="compositionally biased region" description="Polar residues" evidence="1">
    <location>
        <begin position="128"/>
        <end position="141"/>
    </location>
</feature>
<feature type="compositionally biased region" description="Polar residues" evidence="1">
    <location>
        <begin position="464"/>
        <end position="540"/>
    </location>
</feature>
<feature type="region of interest" description="Disordered" evidence="1">
    <location>
        <begin position="100"/>
        <end position="141"/>
    </location>
</feature>
<evidence type="ECO:0000256" key="1">
    <source>
        <dbReference type="SAM" id="MobiDB-lite"/>
    </source>
</evidence>
<dbReference type="PANTHER" id="PTHR14523:SF1">
    <property type="entry name" value="HOMOLOGOUS RECOMBINATION OB-FOLD PROTEIN"/>
    <property type="match status" value="1"/>
</dbReference>
<feature type="compositionally biased region" description="Polar residues" evidence="1">
    <location>
        <begin position="593"/>
        <end position="602"/>
    </location>
</feature>
<feature type="compositionally biased region" description="Low complexity" evidence="1">
    <location>
        <begin position="570"/>
        <end position="588"/>
    </location>
</feature>
<sequence length="634" mass="68878">MFQIPDDPDFDDEFLETEFSTDHLKTNRDRTLANVNNISSISTPPETLQNNVNPKSCSIASNPGKRSFVTVPQGENQKQITSTKKHTDCKQQADNCDSLPKIKNSHTNNTKLSGSPIGFHSLVDKTPQHSPFSSTSRQRSIPVSINSATQYNNLGTAQSTIESSSLSSSHSEFLAEWNDNDFFNPKPKEDTSKRLSTNSPTVPNNPRTAEAVTRKVNKTVRQRRFPGPAGLLPPRRGCTSLIAPEEFLDELKSEETGPPTEDTELLSQSSGSIFEGGAWSAMLDDLENSGKLLLKRMNLASIKAIGRNLRSYKVPFLAVLVQSVDESLPDVAVGFKDPTGEMHGVIHRDVWEQFGPDIAVGTVLVLRSVGIMSAGISSRQHVVNITGRNLTAIYSPKDELNVQLRQIHAFAAINSSKLLDEWEKVETQNSSASPIPPKLNKPPSYKSPFNNNLTSGIRPRLASPYNNTRQPCAGSSPSRNLRPQSFNSPTSHSNPGLRNSSISAGPQRSSSPFMPMQSRQTQPVAHLSSSFKQNPSQKSPSFAIKAPLTNRAAPGNGAQTNIPPAPNINSFQQRPSASPSSSQSTIPQKKPKVSQNVATVSSKPPGAGNPFQVHDSSIDSLLEGIDTDSLFGDF</sequence>
<dbReference type="InterPro" id="IPR058570">
    <property type="entry name" value="HROB_OB"/>
</dbReference>
<dbReference type="GO" id="GO:0000725">
    <property type="term" value="P:recombinational repair"/>
    <property type="evidence" value="ECO:0007669"/>
    <property type="project" value="InterPro"/>
</dbReference>
<dbReference type="Proteomes" id="UP000466442">
    <property type="component" value="Unassembled WGS sequence"/>
</dbReference>